<dbReference type="InterPro" id="IPR002867">
    <property type="entry name" value="IBR_dom"/>
</dbReference>
<keyword evidence="4" id="KW-1017">Isopeptide bond</keyword>
<dbReference type="SMART" id="SM01337">
    <property type="entry name" value="APC10"/>
    <property type="match status" value="1"/>
</dbReference>
<feature type="domain" description="Cullin family profile" evidence="14">
    <location>
        <begin position="1604"/>
        <end position="1877"/>
    </location>
</feature>
<dbReference type="Pfam" id="PF14555">
    <property type="entry name" value="UBA_4"/>
    <property type="match status" value="1"/>
</dbReference>
<dbReference type="PROSITE" id="PS51873">
    <property type="entry name" value="TRIAD"/>
    <property type="match status" value="1"/>
</dbReference>
<dbReference type="InterPro" id="IPR013083">
    <property type="entry name" value="Znf_RING/FYVE/PHD"/>
</dbReference>
<keyword evidence="18" id="KW-1185">Reference proteome</keyword>
<evidence type="ECO:0000256" key="2">
    <source>
        <dbReference type="ARBA" id="ARBA00004906"/>
    </source>
</evidence>
<keyword evidence="5" id="KW-0808">Transferase</keyword>
<dbReference type="PANTHER" id="PTHR22771:SF4">
    <property type="entry name" value="CULLIN 7-RELATED"/>
    <property type="match status" value="1"/>
</dbReference>
<comment type="pathway">
    <text evidence="2">Protein modification; protein ubiquitination.</text>
</comment>
<feature type="region of interest" description="Disordered" evidence="13">
    <location>
        <begin position="2522"/>
        <end position="2611"/>
    </location>
</feature>
<dbReference type="Gene3D" id="2.60.120.260">
    <property type="entry name" value="Galactose-binding domain-like"/>
    <property type="match status" value="1"/>
</dbReference>
<dbReference type="PANTHER" id="PTHR22771">
    <property type="entry name" value="CULLIN AND GALACTOSE-BINDING DOMAIN-CONTAINING"/>
    <property type="match status" value="1"/>
</dbReference>
<feature type="compositionally biased region" description="Basic and acidic residues" evidence="13">
    <location>
        <begin position="386"/>
        <end position="396"/>
    </location>
</feature>
<organism evidence="18 19">
    <name type="scientific">Petromyzon marinus</name>
    <name type="common">Sea lamprey</name>
    <dbReference type="NCBI Taxonomy" id="7757"/>
    <lineage>
        <taxon>Eukaryota</taxon>
        <taxon>Metazoa</taxon>
        <taxon>Chordata</taxon>
        <taxon>Craniata</taxon>
        <taxon>Vertebrata</taxon>
        <taxon>Cyclostomata</taxon>
        <taxon>Hyperoartia</taxon>
        <taxon>Petromyzontiformes</taxon>
        <taxon>Petromyzontidae</taxon>
        <taxon>Petromyzon</taxon>
    </lineage>
</organism>
<evidence type="ECO:0000256" key="7">
    <source>
        <dbReference type="ARBA" id="ARBA00022737"/>
    </source>
</evidence>
<dbReference type="InterPro" id="IPR055486">
    <property type="entry name" value="CUL7/CUL9_N"/>
</dbReference>
<dbReference type="SUPFAM" id="SSF75632">
    <property type="entry name" value="Cullin homology domain"/>
    <property type="match status" value="1"/>
</dbReference>
<evidence type="ECO:0000256" key="11">
    <source>
        <dbReference type="PROSITE-ProRule" id="PRU00175"/>
    </source>
</evidence>
<feature type="domain" description="RING-type" evidence="15">
    <location>
        <begin position="2315"/>
        <end position="2358"/>
    </location>
</feature>
<evidence type="ECO:0000313" key="19">
    <source>
        <dbReference type="RefSeq" id="XP_032804446.1"/>
    </source>
</evidence>
<dbReference type="SUPFAM" id="SSF63748">
    <property type="entry name" value="Tudor/PWWP/MBT"/>
    <property type="match status" value="1"/>
</dbReference>
<feature type="compositionally biased region" description="Low complexity" evidence="13">
    <location>
        <begin position="659"/>
        <end position="669"/>
    </location>
</feature>
<dbReference type="GO" id="GO:0016740">
    <property type="term" value="F:transferase activity"/>
    <property type="evidence" value="ECO:0007669"/>
    <property type="project" value="UniProtKB-KW"/>
</dbReference>
<keyword evidence="7" id="KW-0677">Repeat</keyword>
<dbReference type="InterPro" id="IPR016024">
    <property type="entry name" value="ARM-type_fold"/>
</dbReference>
<dbReference type="SUPFAM" id="SSF49785">
    <property type="entry name" value="Galactose-binding domain-like"/>
    <property type="match status" value="1"/>
</dbReference>
<feature type="compositionally biased region" description="Acidic residues" evidence="13">
    <location>
        <begin position="2600"/>
        <end position="2611"/>
    </location>
</feature>
<dbReference type="SMART" id="SM00647">
    <property type="entry name" value="IBR"/>
    <property type="match status" value="2"/>
</dbReference>
<feature type="compositionally biased region" description="Acidic residues" evidence="13">
    <location>
        <begin position="2541"/>
        <end position="2551"/>
    </location>
</feature>
<feature type="compositionally biased region" description="Acidic residues" evidence="13">
    <location>
        <begin position="2574"/>
        <end position="2585"/>
    </location>
</feature>
<evidence type="ECO:0000256" key="3">
    <source>
        <dbReference type="ARBA" id="ARBA00022490"/>
    </source>
</evidence>
<evidence type="ECO:0000259" key="16">
    <source>
        <dbReference type="PROSITE" id="PS51284"/>
    </source>
</evidence>
<reference evidence="19" key="1">
    <citation type="submission" date="2025-08" db="UniProtKB">
        <authorList>
            <consortium name="RefSeq"/>
        </authorList>
    </citation>
    <scope>IDENTIFICATION</scope>
    <source>
        <tissue evidence="19">Sperm</tissue>
    </source>
</reference>
<dbReference type="SMART" id="SM00884">
    <property type="entry name" value="Cullin_Nedd8"/>
    <property type="match status" value="1"/>
</dbReference>
<evidence type="ECO:0000256" key="10">
    <source>
        <dbReference type="ARBA" id="ARBA00022833"/>
    </source>
</evidence>
<evidence type="ECO:0000256" key="1">
    <source>
        <dbReference type="ARBA" id="ARBA00004496"/>
    </source>
</evidence>
<dbReference type="InterPro" id="IPR044066">
    <property type="entry name" value="TRIAD_supradom"/>
</dbReference>
<evidence type="ECO:0000259" key="15">
    <source>
        <dbReference type="PROSITE" id="PS50089"/>
    </source>
</evidence>
<dbReference type="InterPro" id="IPR017907">
    <property type="entry name" value="Znf_RING_CS"/>
</dbReference>
<dbReference type="CDD" id="cd20359">
    <property type="entry name" value="Rcat_RBR_CUL9"/>
    <property type="match status" value="1"/>
</dbReference>
<dbReference type="InterPro" id="IPR008979">
    <property type="entry name" value="Galactose-bd-like_sf"/>
</dbReference>
<feature type="region of interest" description="Disordered" evidence="13">
    <location>
        <begin position="359"/>
        <end position="396"/>
    </location>
</feature>
<dbReference type="InterPro" id="IPR036317">
    <property type="entry name" value="Cullin_homology_sf"/>
</dbReference>
<evidence type="ECO:0000256" key="13">
    <source>
        <dbReference type="SAM" id="MobiDB-lite"/>
    </source>
</evidence>
<accession>A0AAJ7SRV9</accession>
<dbReference type="InterPro" id="IPR004939">
    <property type="entry name" value="APC_su10/DOC_dom"/>
</dbReference>
<dbReference type="Pfam" id="PF23168">
    <property type="entry name" value="CUL7_CUL9_N"/>
    <property type="match status" value="1"/>
</dbReference>
<dbReference type="InterPro" id="IPR016158">
    <property type="entry name" value="Cullin_homology"/>
</dbReference>
<dbReference type="Gene3D" id="3.30.230.130">
    <property type="entry name" value="Cullin, Chain C, Domain 2"/>
    <property type="match status" value="1"/>
</dbReference>
<feature type="domain" description="RING-type" evidence="17">
    <location>
        <begin position="2143"/>
        <end position="2362"/>
    </location>
</feature>
<dbReference type="InterPro" id="IPR059120">
    <property type="entry name" value="Cullin-like_AB"/>
</dbReference>
<dbReference type="KEGG" id="pmrn:116939769"/>
<evidence type="ECO:0000256" key="6">
    <source>
        <dbReference type="ARBA" id="ARBA00022723"/>
    </source>
</evidence>
<dbReference type="RefSeq" id="XP_032804446.1">
    <property type="nucleotide sequence ID" value="XM_032948555.1"/>
</dbReference>
<dbReference type="GO" id="GO:0031625">
    <property type="term" value="F:ubiquitin protein ligase binding"/>
    <property type="evidence" value="ECO:0007669"/>
    <property type="project" value="InterPro"/>
</dbReference>
<evidence type="ECO:0000256" key="5">
    <source>
        <dbReference type="ARBA" id="ARBA00022679"/>
    </source>
</evidence>
<dbReference type="SUPFAM" id="SSF48371">
    <property type="entry name" value="ARM repeat"/>
    <property type="match status" value="1"/>
</dbReference>
<dbReference type="Pfam" id="PF11515">
    <property type="entry name" value="Cul7"/>
    <property type="match status" value="1"/>
</dbReference>
<keyword evidence="9" id="KW-0833">Ubl conjugation pathway</keyword>
<keyword evidence="10" id="KW-0862">Zinc</keyword>
<feature type="region of interest" description="Disordered" evidence="13">
    <location>
        <begin position="645"/>
        <end position="683"/>
    </location>
</feature>
<dbReference type="InterPro" id="IPR001841">
    <property type="entry name" value="Znf_RING"/>
</dbReference>
<dbReference type="PROSITE" id="PS00518">
    <property type="entry name" value="ZF_RING_1"/>
    <property type="match status" value="1"/>
</dbReference>
<dbReference type="PROSITE" id="PS51284">
    <property type="entry name" value="DOC"/>
    <property type="match status" value="1"/>
</dbReference>
<sequence length="2611" mass="289876">MGNMQGGSVMVQLATGVQACPVELLRQRRTYNGLVEYLIRWHVSSAEENGGCGGGGSPVACSSASDPAGKSENILMWMSEEEVCACCGGLLGNRKPEGTWGGWVKADMNSSSDDSKSRIENDVHAATTGTGHRNTLGETGLEDQEFALMKGDVQKLVQRARRQVERAPGPEATHNISHIIHVLSAYASIGPLAGVFKEAGALDLLMELLCNNETQTRRSAGRMLRALASHDAGSRAYVLLSLSQQDGIEQHMDFDNRFTLLELFAETTSSEEHGMSFEGIHLPQIPGKLLFSLVKRYLCVTSLMDRLNNCDGHADKEDTSHGAEERLWLQRKFEFTMAMANLIVELVKILGWDCSREERQSEEHSDGTIPPRGPHRSIFQAPPARSTHDQPAKPKADANLQFKTFNSFSTRSSYVEYVQQVLRPGMRVRMREDYEEVNAGDQGEFKQSNDGRPPVQVLWDSMNRTFWVYWHMIEIMSEQSAMAQPKLNLEKSPEFIGTMKPDPESQSRPLGSFYLLPYLSEGTGEHDSVLSRNHWWELLFFLKKLEGPHQAEACDIISATAQLKVSSLDDISLVSFLPKSELACQLLQHLIHTNPPFRKDLEMSQVSQKFAPKSSSQLTDDNTAFQNTDSTFSDKLLQSSPVDIPALSSSKKSKKDETSPSSSSACQSHSKGESAKQGASPWTEDLEKVEGVEEKLCQFESVKSSTKKTFLAKGQDVWEIMKQSQTDVALHVAGLQTMQHILEEDTSSNKKLPTKFESGQSTKDKLLNALVEEMDKFQKEKVVVLSVFRVIIALLQKVDYRMLFAIDGGIQALLSCMQQHADVLVIQQLGLECLRVVIRAEQFVLPAKRGKARLVPDADCRVIREVVSSIASATEGDSPGLLATIPAAIERMLSTQGCGAAVVDGLQVVIMLMTNHKSLAEHLARAGLQRVLYQCLANAGGAAGGTAGDASLSASGAARSQQQQQQQQSVLVVTALGMLTEFDLVSEDSASEQSVVNWKDVELRTILASLRKGVLSKELVLSLERWMNSALLEPQLTSIVNDLDIFKALVQALDKLRSEKVVQLAVVRMLTIFLEKRKGDSLPWHEALVPFLSVIGMQTVVKEVQQEFVRFMYRLASENKDYAIVMCRVGGREAITRALDKHGPGLLLGAELRDLVADCEKYAKLYKQLTTSILAGCIQMVLGQIEESRRTQQPISIPFFNIFLRNICQGSNVEVKEDKCWEKVEVSSNEHRVSKLLDGNPKTYWESNGSTGSHFITITMLKGVIIRKLSLLVASEDSSYMPARIVAMGGDDPNNINTELNAVNVPSSASKVVLLENMTRFWPIIQIRVKRCQQGGIDTRVHGFEILGPKPTFWPVFREQLCRRTCLFYTVKAHAWTEAVRLNRLHMLQLYNKLGAVLRHEQSFTEQFLPDPEAAQALGQTCWEALVTPIVSSITAEGSGEQASPFRWLLQEYLSQNEQHRRAGRGKALVFASRVRRLCRLLVHANTNPIASTDIHVPAKPTGAKGAQTKDKDFEFDEASADAKRHNSVAPLAACWASVVQAQVSTFLSAHWNNAEFAEKYGAQFSQLSAASRELFGNHVAFAVALREGFRSALLQLSHNRALKVCEIFAQYTDRLIRAIGSEGTGGDPFSQLKTTLEPIVFLSGLEMASTFEHFYRFYLAERLLTLGPHYAEVEAVMELALCFPAKFPQRLLQDVAESTSAMTDFQQHQLEQFDRRMAALSDEVPSRALGDCEFNKEEMEEDEREDEVDPDNCAGLRAMVLSPACWASIIQPSCSLSNPAATLPHALQYFLHHYEQFFTDSQKTLAAFQQQPKRLQWTWLGHAELQTPSGTLLQVTTLQMYILLQFNDGNEVSIEKIQKDTHVTSYLLKQCLQALADAPFLQLLGSLDGDSLKGSLKLLEEALQALPRRERLSLLPSPCYSSSEQLVTRALEKRRNVISCAVVHLLKREKQLHFDNLVFRVVNACQKGRLGGRPVPRFVCGVADVSWCVERLLRQGYVSFRDDMPHILRHTSDTDSANSTNRRTFCNWLSLEPSKDSESGVAAADERECGRPLSSLASSASPVRTRTLTPAEVWPLMEDATRQLVDVLGMEAGVAEHLLVHCGWNVDEAVQQYLDSRDKLLSEAGIEGPPARDPTDGAAADQQPTCPICLGVTGEVELLAPLYCTHRCCKSCWRAYLKTSIDQNMLAKCTCPIMDCPAQPTGAFIRTMMEDDSDRLELYKRALLRGYVESCSNLAWCANPQGCDRVLCKDGTGGHAATCAKCHWSTCFSCSFLEAHCPASCNQIAWWVDEGGYYEGMSSDALSKHLAKLISKPCPSCHAQIEKNEGCLHMTCAKCNHSFCWRCLKAWAPTHTEYYNCSTTVSKAAKREKQFQEYNEMCIFYHQAKDFALKMKSRVESLDQTIPGRTVMFVLDACEALAKAQKTLAYSSVYKYYSQDTTKLGFLEQQTDNLETHAGALQALLEETVLQGSDLASAVRALRSQHMQHGLQLIGMIHERLGTLLGGSMQDFQVGMAQSATLQDTEGVVKLSTKDPMPRRSSDENMDEDGEDYPWEAGGASLFSRFHNGKENNRQDDMDEELDSDGETDGSAGSGNMDSDPCSGDDDEYGCTQG</sequence>
<dbReference type="GO" id="GO:0005737">
    <property type="term" value="C:cytoplasm"/>
    <property type="evidence" value="ECO:0007669"/>
    <property type="project" value="UniProtKB-SubCell"/>
</dbReference>
<protein>
    <submittedName>
        <fullName evidence="19">Cullin-9-like isoform X1</fullName>
    </submittedName>
</protein>
<dbReference type="Proteomes" id="UP001318040">
    <property type="component" value="Chromosome 6"/>
</dbReference>
<gene>
    <name evidence="19" type="primary">LOC116939769</name>
</gene>
<dbReference type="GO" id="GO:0006511">
    <property type="term" value="P:ubiquitin-dependent protein catabolic process"/>
    <property type="evidence" value="ECO:0007669"/>
    <property type="project" value="InterPro"/>
</dbReference>
<evidence type="ECO:0000259" key="17">
    <source>
        <dbReference type="PROSITE" id="PS51873"/>
    </source>
</evidence>
<dbReference type="Gene3D" id="3.30.40.10">
    <property type="entry name" value="Zinc/RING finger domain, C3HC4 (zinc finger)"/>
    <property type="match status" value="1"/>
</dbReference>
<dbReference type="InterPro" id="IPR036388">
    <property type="entry name" value="WH-like_DNA-bd_sf"/>
</dbReference>
<comment type="similarity">
    <text evidence="12">Belongs to the cullin family.</text>
</comment>
<dbReference type="SUPFAM" id="SSF46785">
    <property type="entry name" value="Winged helix' DNA-binding domain"/>
    <property type="match status" value="1"/>
</dbReference>
<evidence type="ECO:0000256" key="9">
    <source>
        <dbReference type="ARBA" id="ARBA00022786"/>
    </source>
</evidence>
<keyword evidence="6" id="KW-0479">Metal-binding</keyword>
<dbReference type="InterPro" id="IPR021097">
    <property type="entry name" value="CPH_domain"/>
</dbReference>
<proteinExistence type="inferred from homology"/>
<dbReference type="Pfam" id="PF26557">
    <property type="entry name" value="Cullin_AB"/>
    <property type="match status" value="1"/>
</dbReference>
<dbReference type="Pfam" id="PF22191">
    <property type="entry name" value="IBR_1"/>
    <property type="match status" value="1"/>
</dbReference>
<evidence type="ECO:0000313" key="18">
    <source>
        <dbReference type="Proteomes" id="UP001318040"/>
    </source>
</evidence>
<dbReference type="InterPro" id="IPR047560">
    <property type="entry name" value="Rcat_RBR_CUL9"/>
</dbReference>
<dbReference type="Gene3D" id="1.20.120.1750">
    <property type="match status" value="1"/>
</dbReference>
<comment type="subcellular location">
    <subcellularLocation>
        <location evidence="1">Cytoplasm</location>
    </subcellularLocation>
</comment>
<feature type="compositionally biased region" description="Basic and acidic residues" evidence="13">
    <location>
        <begin position="2529"/>
        <end position="2540"/>
    </location>
</feature>
<dbReference type="InterPro" id="IPR019559">
    <property type="entry name" value="Cullin_neddylation_domain"/>
</dbReference>
<dbReference type="Pfam" id="PF01485">
    <property type="entry name" value="IBR"/>
    <property type="match status" value="1"/>
</dbReference>
<dbReference type="InterPro" id="IPR045093">
    <property type="entry name" value="Cullin"/>
</dbReference>
<dbReference type="InterPro" id="IPR036390">
    <property type="entry name" value="WH_DNA-bd_sf"/>
</dbReference>
<evidence type="ECO:0000259" key="14">
    <source>
        <dbReference type="PROSITE" id="PS50069"/>
    </source>
</evidence>
<dbReference type="Pfam" id="PF24742">
    <property type="entry name" value="ARM_CUL7_CUL9"/>
    <property type="match status" value="1"/>
</dbReference>
<evidence type="ECO:0000256" key="12">
    <source>
        <dbReference type="PROSITE-ProRule" id="PRU00330"/>
    </source>
</evidence>
<dbReference type="PROSITE" id="PS50089">
    <property type="entry name" value="ZF_RING_2"/>
    <property type="match status" value="1"/>
</dbReference>
<dbReference type="InterPro" id="IPR056405">
    <property type="entry name" value="ARM_CUL7_CUL9"/>
</dbReference>
<keyword evidence="8 11" id="KW-0863">Zinc-finger</keyword>
<keyword evidence="3" id="KW-0963">Cytoplasm</keyword>
<dbReference type="SUPFAM" id="SSF57850">
    <property type="entry name" value="RING/U-box"/>
    <property type="match status" value="2"/>
</dbReference>
<name>A0AAJ7SRV9_PETMA</name>
<feature type="domain" description="DOC" evidence="16">
    <location>
        <begin position="1194"/>
        <end position="1373"/>
    </location>
</feature>
<evidence type="ECO:0000256" key="4">
    <source>
        <dbReference type="ARBA" id="ARBA00022499"/>
    </source>
</evidence>
<dbReference type="PROSITE" id="PS50069">
    <property type="entry name" value="CULLIN_2"/>
    <property type="match status" value="1"/>
</dbReference>
<dbReference type="GO" id="GO:0008270">
    <property type="term" value="F:zinc ion binding"/>
    <property type="evidence" value="ECO:0007669"/>
    <property type="project" value="UniProtKB-KW"/>
</dbReference>
<dbReference type="Pfam" id="PF03256">
    <property type="entry name" value="ANAPC10"/>
    <property type="match status" value="1"/>
</dbReference>
<evidence type="ECO:0000256" key="8">
    <source>
        <dbReference type="ARBA" id="ARBA00022771"/>
    </source>
</evidence>
<dbReference type="InterPro" id="IPR014722">
    <property type="entry name" value="Rib_uL2_dom2"/>
</dbReference>
<dbReference type="Gene3D" id="1.10.10.10">
    <property type="entry name" value="Winged helix-like DNA-binding domain superfamily/Winged helix DNA-binding domain"/>
    <property type="match status" value="1"/>
</dbReference>
<dbReference type="Gene3D" id="2.30.30.30">
    <property type="match status" value="1"/>
</dbReference>